<dbReference type="EMBL" id="BDIP01005108">
    <property type="protein sequence ID" value="GCA63808.1"/>
    <property type="molecule type" value="Genomic_DNA"/>
</dbReference>
<proteinExistence type="predicted"/>
<name>A0A391NXD5_9EUKA</name>
<comment type="caution">
    <text evidence="1">The sequence shown here is derived from an EMBL/GenBank/DDBJ whole genome shotgun (WGS) entry which is preliminary data.</text>
</comment>
<protein>
    <submittedName>
        <fullName evidence="1">Uncharacterized protein</fullName>
    </submittedName>
</protein>
<sequence>MVFLSNLIHIAMSAPRRSKTGNWQEEEALYAAELELAMAGSSTTFVPSMLLHAQDINLSTAYDTANQRYGVGAADAPAPIIS</sequence>
<keyword evidence="2" id="KW-1185">Reference proteome</keyword>
<evidence type="ECO:0000313" key="1">
    <source>
        <dbReference type="EMBL" id="GCA63808.1"/>
    </source>
</evidence>
<accession>A0A391NXD5</accession>
<dbReference type="Proteomes" id="UP000265618">
    <property type="component" value="Unassembled WGS sequence"/>
</dbReference>
<dbReference type="AlphaFoldDB" id="A0A391NXD5"/>
<feature type="non-terminal residue" evidence="1">
    <location>
        <position position="82"/>
    </location>
</feature>
<reference evidence="1 2" key="1">
    <citation type="journal article" date="2018" name="PLoS ONE">
        <title>The draft genome of Kipferlia bialata reveals reductive genome evolution in fornicate parasites.</title>
        <authorList>
            <person name="Tanifuji G."/>
            <person name="Takabayashi S."/>
            <person name="Kume K."/>
            <person name="Takagi M."/>
            <person name="Nakayama T."/>
            <person name="Kamikawa R."/>
            <person name="Inagaki Y."/>
            <person name="Hashimoto T."/>
        </authorList>
    </citation>
    <scope>NUCLEOTIDE SEQUENCE [LARGE SCALE GENOMIC DNA]</scope>
    <source>
        <strain evidence="1">NY0173</strain>
    </source>
</reference>
<organism evidence="1 2">
    <name type="scientific">Kipferlia bialata</name>
    <dbReference type="NCBI Taxonomy" id="797122"/>
    <lineage>
        <taxon>Eukaryota</taxon>
        <taxon>Metamonada</taxon>
        <taxon>Carpediemonas-like organisms</taxon>
        <taxon>Kipferlia</taxon>
    </lineage>
</organism>
<evidence type="ECO:0000313" key="2">
    <source>
        <dbReference type="Proteomes" id="UP000265618"/>
    </source>
</evidence>
<gene>
    <name evidence="1" type="ORF">KIPB_011986</name>
</gene>